<feature type="compositionally biased region" description="Polar residues" evidence="1">
    <location>
        <begin position="51"/>
        <end position="67"/>
    </location>
</feature>
<protein>
    <submittedName>
        <fullName evidence="2">Uncharacterized protein</fullName>
    </submittedName>
</protein>
<gene>
    <name evidence="2" type="ORF">DPMN_009149</name>
</gene>
<accession>A0A9D4N0M9</accession>
<keyword evidence="3" id="KW-1185">Reference proteome</keyword>
<reference evidence="2" key="1">
    <citation type="journal article" date="2019" name="bioRxiv">
        <title>The Genome of the Zebra Mussel, Dreissena polymorpha: A Resource for Invasive Species Research.</title>
        <authorList>
            <person name="McCartney M.A."/>
            <person name="Auch B."/>
            <person name="Kono T."/>
            <person name="Mallez S."/>
            <person name="Zhang Y."/>
            <person name="Obille A."/>
            <person name="Becker A."/>
            <person name="Abrahante J.E."/>
            <person name="Garbe J."/>
            <person name="Badalamenti J.P."/>
            <person name="Herman A."/>
            <person name="Mangelson H."/>
            <person name="Liachko I."/>
            <person name="Sullivan S."/>
            <person name="Sone E.D."/>
            <person name="Koren S."/>
            <person name="Silverstein K.A.T."/>
            <person name="Beckman K.B."/>
            <person name="Gohl D.M."/>
        </authorList>
    </citation>
    <scope>NUCLEOTIDE SEQUENCE</scope>
    <source>
        <strain evidence="2">Duluth1</strain>
        <tissue evidence="2">Whole animal</tissue>
    </source>
</reference>
<evidence type="ECO:0000313" key="2">
    <source>
        <dbReference type="EMBL" id="KAH3885159.1"/>
    </source>
</evidence>
<dbReference type="Proteomes" id="UP000828390">
    <property type="component" value="Unassembled WGS sequence"/>
</dbReference>
<feature type="region of interest" description="Disordered" evidence="1">
    <location>
        <begin position="51"/>
        <end position="77"/>
    </location>
</feature>
<dbReference type="AlphaFoldDB" id="A0A9D4N0M9"/>
<organism evidence="2 3">
    <name type="scientific">Dreissena polymorpha</name>
    <name type="common">Zebra mussel</name>
    <name type="synonym">Mytilus polymorpha</name>
    <dbReference type="NCBI Taxonomy" id="45954"/>
    <lineage>
        <taxon>Eukaryota</taxon>
        <taxon>Metazoa</taxon>
        <taxon>Spiralia</taxon>
        <taxon>Lophotrochozoa</taxon>
        <taxon>Mollusca</taxon>
        <taxon>Bivalvia</taxon>
        <taxon>Autobranchia</taxon>
        <taxon>Heteroconchia</taxon>
        <taxon>Euheterodonta</taxon>
        <taxon>Imparidentia</taxon>
        <taxon>Neoheterodontei</taxon>
        <taxon>Myida</taxon>
        <taxon>Dreissenoidea</taxon>
        <taxon>Dreissenidae</taxon>
        <taxon>Dreissena</taxon>
    </lineage>
</organism>
<sequence length="77" mass="8452">MAFVSAVPGYQGYMPLMHGQPITHTQAAVHGQPMMNNQPAVHYQPVRHGQMQQTISNRDVSQQSSSFFVPEAPSEAS</sequence>
<evidence type="ECO:0000313" key="3">
    <source>
        <dbReference type="Proteomes" id="UP000828390"/>
    </source>
</evidence>
<proteinExistence type="predicted"/>
<dbReference type="EMBL" id="JAIWYP010000001">
    <property type="protein sequence ID" value="KAH3885159.1"/>
    <property type="molecule type" value="Genomic_DNA"/>
</dbReference>
<evidence type="ECO:0000256" key="1">
    <source>
        <dbReference type="SAM" id="MobiDB-lite"/>
    </source>
</evidence>
<name>A0A9D4N0M9_DREPO</name>
<comment type="caution">
    <text evidence="2">The sequence shown here is derived from an EMBL/GenBank/DDBJ whole genome shotgun (WGS) entry which is preliminary data.</text>
</comment>
<reference evidence="2" key="2">
    <citation type="submission" date="2020-11" db="EMBL/GenBank/DDBJ databases">
        <authorList>
            <person name="McCartney M.A."/>
            <person name="Auch B."/>
            <person name="Kono T."/>
            <person name="Mallez S."/>
            <person name="Becker A."/>
            <person name="Gohl D.M."/>
            <person name="Silverstein K.A.T."/>
            <person name="Koren S."/>
            <person name="Bechman K.B."/>
            <person name="Herman A."/>
            <person name="Abrahante J.E."/>
            <person name="Garbe J."/>
        </authorList>
    </citation>
    <scope>NUCLEOTIDE SEQUENCE</scope>
    <source>
        <strain evidence="2">Duluth1</strain>
        <tissue evidence="2">Whole animal</tissue>
    </source>
</reference>